<evidence type="ECO:0000256" key="1">
    <source>
        <dbReference type="SAM" id="MobiDB-lite"/>
    </source>
</evidence>
<keyword evidence="4" id="KW-1185">Reference proteome</keyword>
<feature type="domain" description="STAS" evidence="2">
    <location>
        <begin position="45"/>
        <end position="115"/>
    </location>
</feature>
<name>A0ABV3DS06_9ACTN</name>
<accession>A0ABV3DS06</accession>
<dbReference type="InterPro" id="IPR036513">
    <property type="entry name" value="STAS_dom_sf"/>
</dbReference>
<dbReference type="InterPro" id="IPR058548">
    <property type="entry name" value="MlaB-like_STAS"/>
</dbReference>
<dbReference type="PROSITE" id="PS50801">
    <property type="entry name" value="STAS"/>
    <property type="match status" value="1"/>
</dbReference>
<feature type="region of interest" description="Disordered" evidence="1">
    <location>
        <begin position="1"/>
        <end position="36"/>
    </location>
</feature>
<evidence type="ECO:0000313" key="3">
    <source>
        <dbReference type="EMBL" id="MEU8138539.1"/>
    </source>
</evidence>
<sequence length="149" mass="16080">MPRRPRPTAPKSPRDKRSSPGVPGTSRARPTPLHTATIGDSTRTVVQVAGEVDHETSLQVHGALEAALDAALTGDARVPWLHLDLAQVTFCDSAGLNVFLMARRRALENDMRFTLDPSPRVTQLLNLTGTTALFDTHTDPQTDPPPTAT</sequence>
<dbReference type="CDD" id="cd07043">
    <property type="entry name" value="STAS_anti-anti-sigma_factors"/>
    <property type="match status" value="1"/>
</dbReference>
<dbReference type="SUPFAM" id="SSF52091">
    <property type="entry name" value="SpoIIaa-like"/>
    <property type="match status" value="1"/>
</dbReference>
<reference evidence="3 4" key="1">
    <citation type="submission" date="2024-06" db="EMBL/GenBank/DDBJ databases">
        <title>The Natural Products Discovery Center: Release of the First 8490 Sequenced Strains for Exploring Actinobacteria Biosynthetic Diversity.</title>
        <authorList>
            <person name="Kalkreuter E."/>
            <person name="Kautsar S.A."/>
            <person name="Yang D."/>
            <person name="Bader C.D."/>
            <person name="Teijaro C.N."/>
            <person name="Fluegel L."/>
            <person name="Davis C.M."/>
            <person name="Simpson J.R."/>
            <person name="Lauterbach L."/>
            <person name="Steele A.D."/>
            <person name="Gui C."/>
            <person name="Meng S."/>
            <person name="Li G."/>
            <person name="Viehrig K."/>
            <person name="Ye F."/>
            <person name="Su P."/>
            <person name="Kiefer A.F."/>
            <person name="Nichols A."/>
            <person name="Cepeda A.J."/>
            <person name="Yan W."/>
            <person name="Fan B."/>
            <person name="Jiang Y."/>
            <person name="Adhikari A."/>
            <person name="Zheng C.-J."/>
            <person name="Schuster L."/>
            <person name="Cowan T.M."/>
            <person name="Smanski M.J."/>
            <person name="Chevrette M.G."/>
            <person name="De Carvalho L.P.S."/>
            <person name="Shen B."/>
        </authorList>
    </citation>
    <scope>NUCLEOTIDE SEQUENCE [LARGE SCALE GENOMIC DNA]</scope>
    <source>
        <strain evidence="3 4">NPDC048946</strain>
    </source>
</reference>
<gene>
    <name evidence="3" type="ORF">AB0C36_34210</name>
</gene>
<dbReference type="Gene3D" id="3.30.750.24">
    <property type="entry name" value="STAS domain"/>
    <property type="match status" value="1"/>
</dbReference>
<organism evidence="3 4">
    <name type="scientific">Streptodolium elevatio</name>
    <dbReference type="NCBI Taxonomy" id="3157996"/>
    <lineage>
        <taxon>Bacteria</taxon>
        <taxon>Bacillati</taxon>
        <taxon>Actinomycetota</taxon>
        <taxon>Actinomycetes</taxon>
        <taxon>Kitasatosporales</taxon>
        <taxon>Streptomycetaceae</taxon>
        <taxon>Streptodolium</taxon>
    </lineage>
</organism>
<evidence type="ECO:0000313" key="4">
    <source>
        <dbReference type="Proteomes" id="UP001551482"/>
    </source>
</evidence>
<evidence type="ECO:0000259" key="2">
    <source>
        <dbReference type="PROSITE" id="PS50801"/>
    </source>
</evidence>
<dbReference type="RefSeq" id="WP_358362074.1">
    <property type="nucleotide sequence ID" value="NZ_JBEZFP010000127.1"/>
</dbReference>
<dbReference type="EMBL" id="JBEZFP010000127">
    <property type="protein sequence ID" value="MEU8138539.1"/>
    <property type="molecule type" value="Genomic_DNA"/>
</dbReference>
<dbReference type="Proteomes" id="UP001551482">
    <property type="component" value="Unassembled WGS sequence"/>
</dbReference>
<comment type="caution">
    <text evidence="3">The sequence shown here is derived from an EMBL/GenBank/DDBJ whole genome shotgun (WGS) entry which is preliminary data.</text>
</comment>
<proteinExistence type="predicted"/>
<protein>
    <submittedName>
        <fullName evidence="3">STAS domain-containing protein</fullName>
    </submittedName>
</protein>
<dbReference type="Pfam" id="PF13466">
    <property type="entry name" value="STAS_2"/>
    <property type="match status" value="1"/>
</dbReference>
<dbReference type="InterPro" id="IPR002645">
    <property type="entry name" value="STAS_dom"/>
</dbReference>